<gene>
    <name evidence="1" type="ORF">GCM10023185_21050</name>
</gene>
<organism evidence="1 2">
    <name type="scientific">Hymenobacter saemangeumensis</name>
    <dbReference type="NCBI Taxonomy" id="1084522"/>
    <lineage>
        <taxon>Bacteria</taxon>
        <taxon>Pseudomonadati</taxon>
        <taxon>Bacteroidota</taxon>
        <taxon>Cytophagia</taxon>
        <taxon>Cytophagales</taxon>
        <taxon>Hymenobacteraceae</taxon>
        <taxon>Hymenobacter</taxon>
    </lineage>
</organism>
<dbReference type="RefSeq" id="WP_345235993.1">
    <property type="nucleotide sequence ID" value="NZ_BAABGZ010000020.1"/>
</dbReference>
<sequence>MPPQTPVKKSGYVLIRFDQRSATIDTIRREKREYVRATLVFWRAYLLAFTECGSVYVARHVGERLPFVPVFRPSTCIGNEHMADSARYADDGHVVFAVHSDGYLRPNNTKIIELSPSRNGSKQVAAGNVCCPVYSANQQSIKYYNRGTGRWMQVKRPQQKQALPVR</sequence>
<proteinExistence type="predicted"/>
<keyword evidence="2" id="KW-1185">Reference proteome</keyword>
<evidence type="ECO:0000313" key="2">
    <source>
        <dbReference type="Proteomes" id="UP001501153"/>
    </source>
</evidence>
<accession>A0ABP8IDR3</accession>
<dbReference type="Proteomes" id="UP001501153">
    <property type="component" value="Unassembled WGS sequence"/>
</dbReference>
<reference evidence="2" key="1">
    <citation type="journal article" date="2019" name="Int. J. Syst. Evol. Microbiol.">
        <title>The Global Catalogue of Microorganisms (GCM) 10K type strain sequencing project: providing services to taxonomists for standard genome sequencing and annotation.</title>
        <authorList>
            <consortium name="The Broad Institute Genomics Platform"/>
            <consortium name="The Broad Institute Genome Sequencing Center for Infectious Disease"/>
            <person name="Wu L."/>
            <person name="Ma J."/>
        </authorList>
    </citation>
    <scope>NUCLEOTIDE SEQUENCE [LARGE SCALE GENOMIC DNA]</scope>
    <source>
        <strain evidence="2">JCM 17923</strain>
    </source>
</reference>
<dbReference type="EMBL" id="BAABGZ010000020">
    <property type="protein sequence ID" value="GAA4356845.1"/>
    <property type="molecule type" value="Genomic_DNA"/>
</dbReference>
<comment type="caution">
    <text evidence="1">The sequence shown here is derived from an EMBL/GenBank/DDBJ whole genome shotgun (WGS) entry which is preliminary data.</text>
</comment>
<protein>
    <submittedName>
        <fullName evidence="1">Uncharacterized protein</fullName>
    </submittedName>
</protein>
<name>A0ABP8IDR3_9BACT</name>
<evidence type="ECO:0000313" key="1">
    <source>
        <dbReference type="EMBL" id="GAA4356845.1"/>
    </source>
</evidence>